<dbReference type="AlphaFoldDB" id="A2DSW8"/>
<feature type="domain" description="Formin GTPase-binding" evidence="1">
    <location>
        <begin position="2"/>
        <end position="165"/>
    </location>
</feature>
<dbReference type="KEGG" id="tva:4774527"/>
<dbReference type="InterPro" id="IPR010473">
    <property type="entry name" value="GTPase-bd"/>
</dbReference>
<dbReference type="Pfam" id="PF06371">
    <property type="entry name" value="Drf_GBD"/>
    <property type="match status" value="1"/>
</dbReference>
<evidence type="ECO:0000259" key="1">
    <source>
        <dbReference type="SMART" id="SM01140"/>
    </source>
</evidence>
<evidence type="ECO:0000313" key="2">
    <source>
        <dbReference type="EMBL" id="EAY16517.1"/>
    </source>
</evidence>
<evidence type="ECO:0000313" key="3">
    <source>
        <dbReference type="Proteomes" id="UP000001542"/>
    </source>
</evidence>
<sequence length="169" mass="19782">MSSKPPRQDPVEKKFLELLLDNDYSQETILKMSQMSREQKLEFIEGDQIAETNTPDPTYFFEKIKKSLSDENVRALKTILTTCKISWIRLFLMHDGLKFLFQLLTDFGDECMINKLAQKRFLVLQEIIQRIRILANVRICRPHFAAHPEFIAPMLSVIYPQEVVLTTAF</sequence>
<dbReference type="SUPFAM" id="SSF48371">
    <property type="entry name" value="ARM repeat"/>
    <property type="match status" value="1"/>
</dbReference>
<dbReference type="GO" id="GO:0030036">
    <property type="term" value="P:actin cytoskeleton organization"/>
    <property type="evidence" value="ECO:0007669"/>
    <property type="project" value="InterPro"/>
</dbReference>
<accession>A2DSW8</accession>
<dbReference type="VEuPathDB" id="TrichDB:TVAG_348270"/>
<gene>
    <name evidence="2" type="ORF">TVAG_348270</name>
</gene>
<dbReference type="EMBL" id="DS113241">
    <property type="protein sequence ID" value="EAY16517.1"/>
    <property type="molecule type" value="Genomic_DNA"/>
</dbReference>
<dbReference type="GO" id="GO:0031267">
    <property type="term" value="F:small GTPase binding"/>
    <property type="evidence" value="ECO:0007669"/>
    <property type="project" value="InterPro"/>
</dbReference>
<dbReference type="Proteomes" id="UP000001542">
    <property type="component" value="Unassembled WGS sequence"/>
</dbReference>
<dbReference type="GO" id="GO:0003779">
    <property type="term" value="F:actin binding"/>
    <property type="evidence" value="ECO:0007669"/>
    <property type="project" value="InterPro"/>
</dbReference>
<dbReference type="VEuPathDB" id="TrichDB:TVAGG3_1041620"/>
<protein>
    <recommendedName>
        <fullName evidence="1">Formin GTPase-binding domain-containing protein</fullName>
    </recommendedName>
</protein>
<proteinExistence type="predicted"/>
<dbReference type="SMR" id="A2DSW8"/>
<dbReference type="RefSeq" id="XP_001328740.1">
    <property type="nucleotide sequence ID" value="XM_001328705.1"/>
</dbReference>
<organism evidence="2 3">
    <name type="scientific">Trichomonas vaginalis (strain ATCC PRA-98 / G3)</name>
    <dbReference type="NCBI Taxonomy" id="412133"/>
    <lineage>
        <taxon>Eukaryota</taxon>
        <taxon>Metamonada</taxon>
        <taxon>Parabasalia</taxon>
        <taxon>Trichomonadida</taxon>
        <taxon>Trichomonadidae</taxon>
        <taxon>Trichomonas</taxon>
    </lineage>
</organism>
<dbReference type="Gene3D" id="1.25.10.10">
    <property type="entry name" value="Leucine-rich Repeat Variant"/>
    <property type="match status" value="1"/>
</dbReference>
<name>A2DSW8_TRIV3</name>
<dbReference type="SMART" id="SM01140">
    <property type="entry name" value="Drf_GBD"/>
    <property type="match status" value="1"/>
</dbReference>
<dbReference type="InterPro" id="IPR011989">
    <property type="entry name" value="ARM-like"/>
</dbReference>
<keyword evidence="3" id="KW-1185">Reference proteome</keyword>
<reference evidence="2" key="2">
    <citation type="journal article" date="2007" name="Science">
        <title>Draft genome sequence of the sexually transmitted pathogen Trichomonas vaginalis.</title>
        <authorList>
            <person name="Carlton J.M."/>
            <person name="Hirt R.P."/>
            <person name="Silva J.C."/>
            <person name="Delcher A.L."/>
            <person name="Schatz M."/>
            <person name="Zhao Q."/>
            <person name="Wortman J.R."/>
            <person name="Bidwell S.L."/>
            <person name="Alsmark U.C.M."/>
            <person name="Besteiro S."/>
            <person name="Sicheritz-Ponten T."/>
            <person name="Noel C.J."/>
            <person name="Dacks J.B."/>
            <person name="Foster P.G."/>
            <person name="Simillion C."/>
            <person name="Van de Peer Y."/>
            <person name="Miranda-Saavedra D."/>
            <person name="Barton G.J."/>
            <person name="Westrop G.D."/>
            <person name="Mueller S."/>
            <person name="Dessi D."/>
            <person name="Fiori P.L."/>
            <person name="Ren Q."/>
            <person name="Paulsen I."/>
            <person name="Zhang H."/>
            <person name="Bastida-Corcuera F.D."/>
            <person name="Simoes-Barbosa A."/>
            <person name="Brown M.T."/>
            <person name="Hayes R.D."/>
            <person name="Mukherjee M."/>
            <person name="Okumura C.Y."/>
            <person name="Schneider R."/>
            <person name="Smith A.J."/>
            <person name="Vanacova S."/>
            <person name="Villalvazo M."/>
            <person name="Haas B.J."/>
            <person name="Pertea M."/>
            <person name="Feldblyum T.V."/>
            <person name="Utterback T.R."/>
            <person name="Shu C.L."/>
            <person name="Osoegawa K."/>
            <person name="de Jong P.J."/>
            <person name="Hrdy I."/>
            <person name="Horvathova L."/>
            <person name="Zubacova Z."/>
            <person name="Dolezal P."/>
            <person name="Malik S.B."/>
            <person name="Logsdon J.M. Jr."/>
            <person name="Henze K."/>
            <person name="Gupta A."/>
            <person name="Wang C.C."/>
            <person name="Dunne R.L."/>
            <person name="Upcroft J.A."/>
            <person name="Upcroft P."/>
            <person name="White O."/>
            <person name="Salzberg S.L."/>
            <person name="Tang P."/>
            <person name="Chiu C.-H."/>
            <person name="Lee Y.-S."/>
            <person name="Embley T.M."/>
            <person name="Coombs G.H."/>
            <person name="Mottram J.C."/>
            <person name="Tachezy J."/>
            <person name="Fraser-Liggett C.M."/>
            <person name="Johnson P.J."/>
        </authorList>
    </citation>
    <scope>NUCLEOTIDE SEQUENCE [LARGE SCALE GENOMIC DNA]</scope>
    <source>
        <strain evidence="2">G3</strain>
    </source>
</reference>
<reference evidence="2" key="1">
    <citation type="submission" date="2006-10" db="EMBL/GenBank/DDBJ databases">
        <authorList>
            <person name="Amadeo P."/>
            <person name="Zhao Q."/>
            <person name="Wortman J."/>
            <person name="Fraser-Liggett C."/>
            <person name="Carlton J."/>
        </authorList>
    </citation>
    <scope>NUCLEOTIDE SEQUENCE</scope>
    <source>
        <strain evidence="2">G3</strain>
    </source>
</reference>
<dbReference type="InterPro" id="IPR016024">
    <property type="entry name" value="ARM-type_fold"/>
</dbReference>
<dbReference type="InParanoid" id="A2DSW8"/>